<dbReference type="RefSeq" id="WP_176226485.1">
    <property type="nucleotide sequence ID" value="NZ_BLRY01000002.1"/>
</dbReference>
<dbReference type="EMBL" id="BLRV01000038">
    <property type="protein sequence ID" value="GFP21352.1"/>
    <property type="molecule type" value="Genomic_DNA"/>
</dbReference>
<dbReference type="Proteomes" id="UP000580051">
    <property type="component" value="Unassembled WGS sequence"/>
</dbReference>
<proteinExistence type="predicted"/>
<evidence type="ECO:0000313" key="5">
    <source>
        <dbReference type="EMBL" id="GFP26667.1"/>
    </source>
</evidence>
<sequence length="75" mass="7967">MFTHQFTFVTAIVILLLLLSVLLLAVLFWSVIYLERSSEGGPGLFGLRRSAAPQQGVNEIFGGGAPGDTGADGSW</sequence>
<dbReference type="EMBL" id="BLRY01000002">
    <property type="protein sequence ID" value="GFP26667.1"/>
    <property type="molecule type" value="Genomic_DNA"/>
</dbReference>
<evidence type="ECO:0000313" key="12">
    <source>
        <dbReference type="Proteomes" id="UP000580051"/>
    </source>
</evidence>
<comment type="caution">
    <text evidence="5">The sequence shown here is derived from an EMBL/GenBank/DDBJ whole genome shotgun (WGS) entry which is preliminary data.</text>
</comment>
<evidence type="ECO:0000313" key="10">
    <source>
        <dbReference type="Proteomes" id="UP000569018"/>
    </source>
</evidence>
<accession>A0A6V8P2U1</accession>
<evidence type="ECO:0000313" key="2">
    <source>
        <dbReference type="EMBL" id="GFP18594.1"/>
    </source>
</evidence>
<gene>
    <name evidence="2" type="ORF">HKBW3S03_00099</name>
    <name evidence="3" type="ORF">HKBW3S06_00578</name>
    <name evidence="4" type="ORF">HKBW3S25_01139</name>
    <name evidence="5" type="ORF">HKBW3S33_00082</name>
    <name evidence="6" type="ORF">HKBW3S44_00335</name>
    <name evidence="7" type="ORF">HKBW3S47_01091</name>
</gene>
<dbReference type="Proteomes" id="UP000543224">
    <property type="component" value="Unassembled WGS sequence"/>
</dbReference>
<evidence type="ECO:0000313" key="7">
    <source>
        <dbReference type="EMBL" id="GFP39392.1"/>
    </source>
</evidence>
<dbReference type="Proteomes" id="UP000569018">
    <property type="component" value="Unassembled WGS sequence"/>
</dbReference>
<evidence type="ECO:0000313" key="4">
    <source>
        <dbReference type="EMBL" id="GFP25658.1"/>
    </source>
</evidence>
<evidence type="ECO:0000313" key="6">
    <source>
        <dbReference type="EMBL" id="GFP36654.1"/>
    </source>
</evidence>
<organism evidence="5 13">
    <name type="scientific">Candidatus Hakubella thermalkaliphila</name>
    <dbReference type="NCBI Taxonomy" id="2754717"/>
    <lineage>
        <taxon>Bacteria</taxon>
        <taxon>Bacillati</taxon>
        <taxon>Actinomycetota</taxon>
        <taxon>Actinomycetota incertae sedis</taxon>
        <taxon>Candidatus Hakubellales</taxon>
        <taxon>Candidatus Hakubellaceae</taxon>
        <taxon>Candidatus Hakubella</taxon>
    </lineage>
</organism>
<reference evidence="8 9" key="1">
    <citation type="journal article" date="2020" name="Front. Microbiol.">
        <title>Single-cell genomics of novel Actinobacteria with the Wood-Ljungdahl pathway discovered in a serpentinizing system.</title>
        <authorList>
            <person name="Merino N."/>
            <person name="Kawai M."/>
            <person name="Boyd E.S."/>
            <person name="Colman D.R."/>
            <person name="McGlynn S.E."/>
            <person name="Nealson K.H."/>
            <person name="Kurokawa K."/>
            <person name="Hongoh Y."/>
        </authorList>
    </citation>
    <scope>NUCLEOTIDE SEQUENCE [LARGE SCALE GENOMIC DNA]</scope>
    <source>
        <strain evidence="2 11">S03</strain>
        <strain evidence="3 12">S06</strain>
        <strain evidence="4 8">S25</strain>
        <strain evidence="5 13">S33</strain>
        <strain evidence="6 9">S44</strain>
        <strain evidence="7 10">S47</strain>
    </source>
</reference>
<dbReference type="EMBL" id="BLRX01000152">
    <property type="protein sequence ID" value="GFP25658.1"/>
    <property type="molecule type" value="Genomic_DNA"/>
</dbReference>
<evidence type="ECO:0000313" key="3">
    <source>
        <dbReference type="EMBL" id="GFP21352.1"/>
    </source>
</evidence>
<protein>
    <submittedName>
        <fullName evidence="5">Uncharacterized protein</fullName>
    </submittedName>
</protein>
<dbReference type="Proteomes" id="UP000574717">
    <property type="component" value="Unassembled WGS sequence"/>
</dbReference>
<name>A0A6V8P2U1_9ACTN</name>
<dbReference type="Proteomes" id="UP000561271">
    <property type="component" value="Unassembled WGS sequence"/>
</dbReference>
<keyword evidence="1" id="KW-1133">Transmembrane helix</keyword>
<evidence type="ECO:0000313" key="11">
    <source>
        <dbReference type="Proteomes" id="UP000574717"/>
    </source>
</evidence>
<dbReference type="EMBL" id="BLSD01000050">
    <property type="protein sequence ID" value="GFP39392.1"/>
    <property type="molecule type" value="Genomic_DNA"/>
</dbReference>
<dbReference type="Proteomes" id="UP000591948">
    <property type="component" value="Unassembled WGS sequence"/>
</dbReference>
<feature type="transmembrane region" description="Helical" evidence="1">
    <location>
        <begin position="6"/>
        <end position="34"/>
    </location>
</feature>
<dbReference type="EMBL" id="BLRU01000004">
    <property type="protein sequence ID" value="GFP18594.1"/>
    <property type="molecule type" value="Genomic_DNA"/>
</dbReference>
<evidence type="ECO:0000313" key="9">
    <source>
        <dbReference type="Proteomes" id="UP000561271"/>
    </source>
</evidence>
<keyword evidence="13" id="KW-1185">Reference proteome</keyword>
<evidence type="ECO:0000313" key="8">
    <source>
        <dbReference type="Proteomes" id="UP000543224"/>
    </source>
</evidence>
<dbReference type="AlphaFoldDB" id="A0A6V8P2U1"/>
<evidence type="ECO:0000256" key="1">
    <source>
        <dbReference type="SAM" id="Phobius"/>
    </source>
</evidence>
<evidence type="ECO:0000313" key="13">
    <source>
        <dbReference type="Proteomes" id="UP000591948"/>
    </source>
</evidence>
<keyword evidence="1" id="KW-0472">Membrane</keyword>
<dbReference type="EMBL" id="BLSC01000014">
    <property type="protein sequence ID" value="GFP36654.1"/>
    <property type="molecule type" value="Genomic_DNA"/>
</dbReference>
<keyword evidence="1" id="KW-0812">Transmembrane</keyword>